<feature type="non-terminal residue" evidence="1">
    <location>
        <position position="1"/>
    </location>
</feature>
<organism evidence="1 2">
    <name type="scientific">Capnocytophaga gingivalis</name>
    <dbReference type="NCBI Taxonomy" id="1017"/>
    <lineage>
        <taxon>Bacteria</taxon>
        <taxon>Pseudomonadati</taxon>
        <taxon>Bacteroidota</taxon>
        <taxon>Flavobacteriia</taxon>
        <taxon>Flavobacteriales</taxon>
        <taxon>Flavobacteriaceae</taxon>
        <taxon>Capnocytophaga</taxon>
    </lineage>
</organism>
<proteinExistence type="predicted"/>
<evidence type="ECO:0000313" key="1">
    <source>
        <dbReference type="EMBL" id="MEB3075453.1"/>
    </source>
</evidence>
<sequence length="821" mass="94676">TTEKPFDINDQLKNGTLPTENEFGDLSTYSPEQNAVIAKFATNRKPKENTYYIFLVNDGTGDHGYMRLGGQYGFVYSTNARTIAHELGHGIFKLEHPFKGKNADKGKTTALMDYKEGQDFFYRDWKQINDPKVKLYAFQGQKEGDHVGEGKAQYMCIDESMRKMLFEGGYHFYNMKGEPIKLTQEEFPVAFMGSEEGNYYGRLGVYNHGGKKYSYTYGESKEITGKYKNGRTSLKPQAGEERKAVWVKIQPDGTYLVESQDKRISIQGKIKEEDTQCNFNFVKKSEITASPLYTEGISQETIKLILGKDIPIDSKLYKEIDTFSQYLMTLFKGKKWAFLYKTTKEYPYHYGESLFLNVLKEEQIFSEKTFKEHFKIIYSQADKPYYIRDIDILIANFNPWEGVPEYYNAYSFDYTSFELPSLDNETVIEELLSQVQSLLDSALKECPKCLTKEQITTLRKFVANRSSKEGKEFVLTHKLQERMNFMAAFQLLGAYDKYYYSVKDIQKRSFLADNHWLGEITTKEKAGQASAIDSKEGYQQYVAYYDTNSAFFLGFQYLKMYGDLLDIAVANKAINESQRILSKNFKKVWGKGIGNVGKTLTKASSIGKYTKEAIAKEKGFTDILPNLLKEEGLTMDDFHYMMQKHANALTPNEIKKLTKIREAIPKPDENTLMQKVITEDMANKYLDGTYNTIGGSVARAVDTKHLKTIEDYYYGLRLDYEKTLFSAGDKYYYAIRFKTKELDNLVIPTDHQFTSDYPFTRNGFTSGNNGRLGIPEYVFDKHTYVSPQIGAEIWRIKPDGTEELIGVFKEENNIERFYKIK</sequence>
<dbReference type="EMBL" id="JAYKBW010000010">
    <property type="protein sequence ID" value="MEB3075453.1"/>
    <property type="molecule type" value="Genomic_DNA"/>
</dbReference>
<reference evidence="1 2" key="1">
    <citation type="submission" date="2023-12" db="EMBL/GenBank/DDBJ databases">
        <title>Genomic sequences of Capnocytophaga and Parvimonas strains.</title>
        <authorList>
            <person name="Watt R.M."/>
            <person name="Wang M."/>
            <person name="Yang T."/>
            <person name="Tong W.M."/>
        </authorList>
    </citation>
    <scope>NUCLEOTIDE SEQUENCE [LARGE SCALE GENOMIC DNA]</scope>
    <source>
        <strain evidence="1 2">CCUG 13096</strain>
    </source>
</reference>
<evidence type="ECO:0008006" key="3">
    <source>
        <dbReference type="Google" id="ProtNLM"/>
    </source>
</evidence>
<dbReference type="Proteomes" id="UP001311730">
    <property type="component" value="Unassembled WGS sequence"/>
</dbReference>
<keyword evidence="2" id="KW-1185">Reference proteome</keyword>
<gene>
    <name evidence="1" type="ORF">VJJ08_09105</name>
</gene>
<name>A0ABU5Z905_9FLAO</name>
<protein>
    <recommendedName>
        <fullName evidence="3">MORN repeat protein</fullName>
    </recommendedName>
</protein>
<accession>A0ABU5Z905</accession>
<comment type="caution">
    <text evidence="1">The sequence shown here is derived from an EMBL/GenBank/DDBJ whole genome shotgun (WGS) entry which is preliminary data.</text>
</comment>
<dbReference type="RefSeq" id="WP_323983637.1">
    <property type="nucleotide sequence ID" value="NZ_JAYKBW010000010.1"/>
</dbReference>
<evidence type="ECO:0000313" key="2">
    <source>
        <dbReference type="Proteomes" id="UP001311730"/>
    </source>
</evidence>